<comment type="caution">
    <text evidence="1">The sequence shown here is derived from an EMBL/GenBank/DDBJ whole genome shotgun (WGS) entry which is preliminary data.</text>
</comment>
<protein>
    <submittedName>
        <fullName evidence="1">Uncharacterized protein</fullName>
    </submittedName>
</protein>
<evidence type="ECO:0000313" key="2">
    <source>
        <dbReference type="Proteomes" id="UP001367922"/>
    </source>
</evidence>
<name>A0ABU8FPW1_9BACI</name>
<dbReference type="EMBL" id="JBAWSV010000001">
    <property type="protein sequence ID" value="MEI4828004.1"/>
    <property type="molecule type" value="Genomic_DNA"/>
</dbReference>
<accession>A0ABU8FPW1</accession>
<evidence type="ECO:0000313" key="1">
    <source>
        <dbReference type="EMBL" id="MEI4828004.1"/>
    </source>
</evidence>
<dbReference type="RefSeq" id="WP_336480419.1">
    <property type="nucleotide sequence ID" value="NZ_JBAWSV010000001.1"/>
</dbReference>
<reference evidence="1 2" key="1">
    <citation type="submission" date="2024-01" db="EMBL/GenBank/DDBJ databases">
        <title>Seven novel Bacillus-like species.</title>
        <authorList>
            <person name="Liu G."/>
        </authorList>
    </citation>
    <scope>NUCLEOTIDE SEQUENCE [LARGE SCALE GENOMIC DNA]</scope>
    <source>
        <strain evidence="1 2">FJAT-53711</strain>
    </source>
</reference>
<sequence>MIMFIHPIRTSNIIETNVNADAYEIFLNIDLDSYSKPENIKMQITFEELVGYETTDIEKGIKYALRFFNK</sequence>
<organism evidence="1 2">
    <name type="scientific">Bacillus yunxiaonensis</name>
    <dbReference type="NCBI Taxonomy" id="3127665"/>
    <lineage>
        <taxon>Bacteria</taxon>
        <taxon>Bacillati</taxon>
        <taxon>Bacillota</taxon>
        <taxon>Bacilli</taxon>
        <taxon>Bacillales</taxon>
        <taxon>Bacillaceae</taxon>
        <taxon>Bacillus</taxon>
    </lineage>
</organism>
<keyword evidence="2" id="KW-1185">Reference proteome</keyword>
<proteinExistence type="predicted"/>
<dbReference type="Proteomes" id="UP001367922">
    <property type="component" value="Unassembled WGS sequence"/>
</dbReference>
<gene>
    <name evidence="1" type="ORF">WAX78_00765</name>
</gene>